<dbReference type="RefSeq" id="WP_127049026.1">
    <property type="nucleotide sequence ID" value="NZ_RZGZ01000002.1"/>
</dbReference>
<sequence>MQVDDPREVFANLVAADTSCSRRSQRVTHRDVKWLPIERGEPDRQIPESGGRLVAEELVVRHPRRVGLNATIEYLSRCRIARKIVEQPPDATEGNDEIG</sequence>
<evidence type="ECO:0000313" key="1">
    <source>
        <dbReference type="EMBL" id="RUR01465.1"/>
    </source>
</evidence>
<dbReference type="AlphaFoldDB" id="A0A433JTU3"/>
<proteinExistence type="predicted"/>
<evidence type="ECO:0000313" key="2">
    <source>
        <dbReference type="Proteomes" id="UP000274909"/>
    </source>
</evidence>
<keyword evidence="2" id="KW-1185">Reference proteome</keyword>
<name>A0A433JTU3_9MICO</name>
<reference evidence="1 2" key="1">
    <citation type="submission" date="2018-12" db="EMBL/GenBank/DDBJ databases">
        <authorList>
            <person name="Li F."/>
        </authorList>
    </citation>
    <scope>NUCLEOTIDE SEQUENCE [LARGE SCALE GENOMIC DNA]</scope>
    <source>
        <strain evidence="1 2">EGI 6500705</strain>
    </source>
</reference>
<protein>
    <submittedName>
        <fullName evidence="1">Uncharacterized protein</fullName>
    </submittedName>
</protein>
<dbReference type="EMBL" id="RZGZ01000002">
    <property type="protein sequence ID" value="RUR01465.1"/>
    <property type="molecule type" value="Genomic_DNA"/>
</dbReference>
<organism evidence="1 2">
    <name type="scientific">Labedella endophytica</name>
    <dbReference type="NCBI Taxonomy" id="1523160"/>
    <lineage>
        <taxon>Bacteria</taxon>
        <taxon>Bacillati</taxon>
        <taxon>Actinomycetota</taxon>
        <taxon>Actinomycetes</taxon>
        <taxon>Micrococcales</taxon>
        <taxon>Microbacteriaceae</taxon>
        <taxon>Labedella</taxon>
    </lineage>
</organism>
<comment type="caution">
    <text evidence="1">The sequence shown here is derived from an EMBL/GenBank/DDBJ whole genome shotgun (WGS) entry which is preliminary data.</text>
</comment>
<gene>
    <name evidence="1" type="ORF">ELQ94_08190</name>
</gene>
<dbReference type="Proteomes" id="UP000274909">
    <property type="component" value="Unassembled WGS sequence"/>
</dbReference>
<accession>A0A433JTU3</accession>